<dbReference type="PANTHER" id="PTHR12128:SF66">
    <property type="entry name" value="4-HYDROXY-2-OXOGLUTARATE ALDOLASE, MITOCHONDRIAL"/>
    <property type="match status" value="1"/>
</dbReference>
<gene>
    <name evidence="3" type="ORF">EDC90_10058</name>
</gene>
<dbReference type="GO" id="GO:0008840">
    <property type="term" value="F:4-hydroxy-tetrahydrodipicolinate synthase activity"/>
    <property type="evidence" value="ECO:0007669"/>
    <property type="project" value="TreeGrafter"/>
</dbReference>
<evidence type="ECO:0000256" key="1">
    <source>
        <dbReference type="ARBA" id="ARBA00007592"/>
    </source>
</evidence>
<dbReference type="Pfam" id="PF00701">
    <property type="entry name" value="DHDPS"/>
    <property type="match status" value="1"/>
</dbReference>
<dbReference type="Proteomes" id="UP000295097">
    <property type="component" value="Unassembled WGS sequence"/>
</dbReference>
<evidence type="ECO:0000313" key="3">
    <source>
        <dbReference type="EMBL" id="TCT41993.1"/>
    </source>
</evidence>
<dbReference type="EMBL" id="SMAR01000005">
    <property type="protein sequence ID" value="TCT41993.1"/>
    <property type="molecule type" value="Genomic_DNA"/>
</dbReference>
<dbReference type="Gene3D" id="3.20.20.70">
    <property type="entry name" value="Aldolase class I"/>
    <property type="match status" value="1"/>
</dbReference>
<protein>
    <submittedName>
        <fullName evidence="3">4-hydroxy-tetrahydrodipicolinate synthase</fullName>
    </submittedName>
</protein>
<organism evidence="3 4">
    <name type="scientific">Martelella mediterranea</name>
    <dbReference type="NCBI Taxonomy" id="293089"/>
    <lineage>
        <taxon>Bacteria</taxon>
        <taxon>Pseudomonadati</taxon>
        <taxon>Pseudomonadota</taxon>
        <taxon>Alphaproteobacteria</taxon>
        <taxon>Hyphomicrobiales</taxon>
        <taxon>Aurantimonadaceae</taxon>
        <taxon>Martelella</taxon>
    </lineage>
</organism>
<reference evidence="3 4" key="1">
    <citation type="submission" date="2019-03" db="EMBL/GenBank/DDBJ databases">
        <title>Freshwater and sediment microbial communities from various areas in North America, analyzing microbe dynamics in response to fracking.</title>
        <authorList>
            <person name="Lamendella R."/>
        </authorList>
    </citation>
    <scope>NUCLEOTIDE SEQUENCE [LARGE SCALE GENOMIC DNA]</scope>
    <source>
        <strain evidence="3 4">175.2</strain>
    </source>
</reference>
<evidence type="ECO:0000256" key="2">
    <source>
        <dbReference type="ARBA" id="ARBA00023239"/>
    </source>
</evidence>
<dbReference type="InterPro" id="IPR002220">
    <property type="entry name" value="DapA-like"/>
</dbReference>
<name>A0A4R3NUS2_9HYPH</name>
<dbReference type="PANTHER" id="PTHR12128">
    <property type="entry name" value="DIHYDRODIPICOLINATE SYNTHASE"/>
    <property type="match status" value="1"/>
</dbReference>
<evidence type="ECO:0000313" key="4">
    <source>
        <dbReference type="Proteomes" id="UP000295097"/>
    </source>
</evidence>
<dbReference type="CDD" id="cd00408">
    <property type="entry name" value="DHDPS-like"/>
    <property type="match status" value="1"/>
</dbReference>
<proteinExistence type="inferred from homology"/>
<keyword evidence="2" id="KW-0456">Lyase</keyword>
<keyword evidence="4" id="KW-1185">Reference proteome</keyword>
<accession>A0A4R3NUS2</accession>
<sequence>MARQPEIWPPLLTPFLENGEIDLDAIQGLVDFYIERGVAGLLVTGLSAEPLSMNDTERTEIIAASVRAVSGRVPIAASVFCEDNEAWPEAIARVRAIGGVDCAVLLTGHLVEEGENDDALLACLETIIADCSGDLGLYEAPRPYKRLISDKALEYAAQSGRFTFLKDTCCDLARIKRRIDIVSGSRLKLMNAEVATFRASFKAGADGFCGLMANVFPDMLERAATEETDALSLLLTAGDMALEQSYPGSAKALLSENYGVGLTSFSRVLGRLTTRSDCTGLFALDEYFNRYQKTR</sequence>
<dbReference type="OrthoDB" id="9796205at2"/>
<dbReference type="InterPro" id="IPR013785">
    <property type="entry name" value="Aldolase_TIM"/>
</dbReference>
<dbReference type="SMART" id="SM01130">
    <property type="entry name" value="DHDPS"/>
    <property type="match status" value="1"/>
</dbReference>
<comment type="similarity">
    <text evidence="1">Belongs to the DapA family.</text>
</comment>
<dbReference type="SUPFAM" id="SSF51569">
    <property type="entry name" value="Aldolase"/>
    <property type="match status" value="1"/>
</dbReference>
<dbReference type="RefSeq" id="WP_132309129.1">
    <property type="nucleotide sequence ID" value="NZ_SMAR01000005.1"/>
</dbReference>
<dbReference type="AlphaFoldDB" id="A0A4R3NUS2"/>
<comment type="caution">
    <text evidence="3">The sequence shown here is derived from an EMBL/GenBank/DDBJ whole genome shotgun (WGS) entry which is preliminary data.</text>
</comment>